<keyword evidence="2 5" id="KW-0067">ATP-binding</keyword>
<comment type="caution">
    <text evidence="5">The sequence shown here is derived from an EMBL/GenBank/DDBJ whole genome shotgun (WGS) entry which is preliminary data.</text>
</comment>
<dbReference type="GO" id="GO:0005524">
    <property type="term" value="F:ATP binding"/>
    <property type="evidence" value="ECO:0007669"/>
    <property type="project" value="UniProtKB-KW"/>
</dbReference>
<dbReference type="PANTHER" id="PTHR43158">
    <property type="entry name" value="SKFA PEPTIDE EXPORT ATP-BINDING PROTEIN SKFE"/>
    <property type="match status" value="1"/>
</dbReference>
<dbReference type="Proteomes" id="UP001070238">
    <property type="component" value="Unassembled WGS sequence"/>
</dbReference>
<name>A0A9Q4CB96_9CORY</name>
<dbReference type="EMBL" id="JAPMKX010000002">
    <property type="protein sequence ID" value="MCX7537735.1"/>
    <property type="molecule type" value="Genomic_DNA"/>
</dbReference>
<evidence type="ECO:0000259" key="3">
    <source>
        <dbReference type="PROSITE" id="PS50893"/>
    </source>
</evidence>
<proteinExistence type="predicted"/>
<dbReference type="AlphaFoldDB" id="A0A9Q4CB96"/>
<evidence type="ECO:0000256" key="2">
    <source>
        <dbReference type="ARBA" id="ARBA00022840"/>
    </source>
</evidence>
<keyword evidence="6" id="KW-1185">Reference proteome</keyword>
<evidence type="ECO:0000313" key="4">
    <source>
        <dbReference type="EMBL" id="MBK1844348.1"/>
    </source>
</evidence>
<dbReference type="GO" id="GO:0016887">
    <property type="term" value="F:ATP hydrolysis activity"/>
    <property type="evidence" value="ECO:0007669"/>
    <property type="project" value="InterPro"/>
</dbReference>
<dbReference type="Pfam" id="PF00005">
    <property type="entry name" value="ABC_tran"/>
    <property type="match status" value="1"/>
</dbReference>
<protein>
    <submittedName>
        <fullName evidence="5">ABC transporter ATP-binding protein</fullName>
    </submittedName>
</protein>
<dbReference type="RefSeq" id="WP_200258561.1">
    <property type="nucleotide sequence ID" value="NZ_JAENIP020000002.1"/>
</dbReference>
<evidence type="ECO:0000256" key="1">
    <source>
        <dbReference type="ARBA" id="ARBA00022741"/>
    </source>
</evidence>
<reference evidence="5" key="2">
    <citation type="submission" date="2022-11" db="EMBL/GenBank/DDBJ databases">
        <title>Corynebacterium sp. isolated from Penguins.</title>
        <authorList>
            <person name="Sedlar K."/>
            <person name="Svec P."/>
        </authorList>
    </citation>
    <scope>NUCLEOTIDE SEQUENCE</scope>
    <source>
        <strain evidence="5">P5875</strain>
    </source>
</reference>
<dbReference type="InterPro" id="IPR027417">
    <property type="entry name" value="P-loop_NTPase"/>
</dbReference>
<dbReference type="InterPro" id="IPR003439">
    <property type="entry name" value="ABC_transporter-like_ATP-bd"/>
</dbReference>
<dbReference type="PROSITE" id="PS50893">
    <property type="entry name" value="ABC_TRANSPORTER_2"/>
    <property type="match status" value="1"/>
</dbReference>
<dbReference type="Proteomes" id="UP000650005">
    <property type="component" value="Unassembled WGS sequence"/>
</dbReference>
<dbReference type="SUPFAM" id="SSF52540">
    <property type="entry name" value="P-loop containing nucleoside triphosphate hydrolases"/>
    <property type="match status" value="1"/>
</dbReference>
<dbReference type="PANTHER" id="PTHR43158:SF5">
    <property type="entry name" value="ABC TRANSPORTER, ATP-BINDING PROTEIN"/>
    <property type="match status" value="1"/>
</dbReference>
<dbReference type="EMBL" id="JAENIP010000012">
    <property type="protein sequence ID" value="MBK1844348.1"/>
    <property type="molecule type" value="Genomic_DNA"/>
</dbReference>
<sequence length="306" mass="32842">MNHNDNTVITVINADDVTIGYGKTPVLTGLSVTVPDGGIHALVGPNGSGKTTLLRSIAGQHETNGGSLTVFDAPPFDNAEVMDRVVLMGADVSLPRTWKGRRLLEIGEARWATFDMARALELAELFDLDLDKKYSEYSTGQKSMLQVVIGLAARCPVTLLDEPYLGLDIERRRVLYTELRADVEQHPRTVILSTHQLDDAAAVIDSVIVIGSRSLLFTAEVADLNEGVLSATGPAFRIDALVEALGSTGTVLAREKLTGQERVILDLRGATADAIDSLWTKARELGVRVQAADLEDAVTALAGDAR</sequence>
<organism evidence="5 7">
    <name type="scientific">Corynebacterium antarcticum</name>
    <dbReference type="NCBI Taxonomy" id="2800405"/>
    <lineage>
        <taxon>Bacteria</taxon>
        <taxon>Bacillati</taxon>
        <taxon>Actinomycetota</taxon>
        <taxon>Actinomycetes</taxon>
        <taxon>Mycobacteriales</taxon>
        <taxon>Corynebacteriaceae</taxon>
        <taxon>Corynebacterium</taxon>
    </lineage>
</organism>
<reference evidence="4" key="1">
    <citation type="submission" date="2021-01" db="EMBL/GenBank/DDBJ databases">
        <title>Characterization of Corynebacterium spp. from penguins.</title>
        <authorList>
            <person name="Svec P."/>
        </authorList>
    </citation>
    <scope>NUCLEOTIDE SEQUENCE</scope>
    <source>
        <strain evidence="4">CCM 8835</strain>
    </source>
</reference>
<dbReference type="Gene3D" id="3.40.50.300">
    <property type="entry name" value="P-loop containing nucleotide triphosphate hydrolases"/>
    <property type="match status" value="1"/>
</dbReference>
<evidence type="ECO:0000313" key="7">
    <source>
        <dbReference type="Proteomes" id="UP001070238"/>
    </source>
</evidence>
<dbReference type="SMART" id="SM00382">
    <property type="entry name" value="AAA"/>
    <property type="match status" value="1"/>
</dbReference>
<evidence type="ECO:0000313" key="6">
    <source>
        <dbReference type="Proteomes" id="UP000650005"/>
    </source>
</evidence>
<dbReference type="InterPro" id="IPR003593">
    <property type="entry name" value="AAA+_ATPase"/>
</dbReference>
<feature type="domain" description="ABC transporter" evidence="3">
    <location>
        <begin position="12"/>
        <end position="237"/>
    </location>
</feature>
<gene>
    <name evidence="4" type="ORF">JIM95_07110</name>
    <name evidence="5" type="ORF">OS123_04145</name>
</gene>
<accession>A0A9Q4CB96</accession>
<keyword evidence="1" id="KW-0547">Nucleotide-binding</keyword>
<evidence type="ECO:0000313" key="5">
    <source>
        <dbReference type="EMBL" id="MCX7537735.1"/>
    </source>
</evidence>